<dbReference type="EMBL" id="LAZR01006565">
    <property type="protein sequence ID" value="KKM91228.1"/>
    <property type="molecule type" value="Genomic_DNA"/>
</dbReference>
<evidence type="ECO:0000313" key="1">
    <source>
        <dbReference type="EMBL" id="KKM91228.1"/>
    </source>
</evidence>
<reference evidence="1" key="1">
    <citation type="journal article" date="2015" name="Nature">
        <title>Complex archaea that bridge the gap between prokaryotes and eukaryotes.</title>
        <authorList>
            <person name="Spang A."/>
            <person name="Saw J.H."/>
            <person name="Jorgensen S.L."/>
            <person name="Zaremba-Niedzwiedzka K."/>
            <person name="Martijn J."/>
            <person name="Lind A.E."/>
            <person name="van Eijk R."/>
            <person name="Schleper C."/>
            <person name="Guy L."/>
            <person name="Ettema T.J."/>
        </authorList>
    </citation>
    <scope>NUCLEOTIDE SEQUENCE</scope>
</reference>
<gene>
    <name evidence="1" type="ORF">LCGC14_1230630</name>
</gene>
<protein>
    <submittedName>
        <fullName evidence="1">Uncharacterized protein</fullName>
    </submittedName>
</protein>
<organism evidence="1">
    <name type="scientific">marine sediment metagenome</name>
    <dbReference type="NCBI Taxonomy" id="412755"/>
    <lineage>
        <taxon>unclassified sequences</taxon>
        <taxon>metagenomes</taxon>
        <taxon>ecological metagenomes</taxon>
    </lineage>
</organism>
<comment type="caution">
    <text evidence="1">The sequence shown here is derived from an EMBL/GenBank/DDBJ whole genome shotgun (WGS) entry which is preliminary data.</text>
</comment>
<accession>A0A0F9LCR8</accession>
<name>A0A0F9LCR8_9ZZZZ</name>
<dbReference type="AlphaFoldDB" id="A0A0F9LCR8"/>
<proteinExistence type="predicted"/>
<sequence length="142" mass="16976">MFLEVKSSKKFTKTILKLLDRLNSLTEAQNFDSNIFKLQLNGFNLDCINVIDYSVIGIFKQNNFTKEIQIPSYKINEDILDQLEGFIEEYNTYLLENQNQDYENDKRRTKVKELINLNSKDIDWDKIYNTKIYAQIAFKYYN</sequence>